<evidence type="ECO:0000256" key="1">
    <source>
        <dbReference type="ARBA" id="ARBA00022741"/>
    </source>
</evidence>
<dbReference type="PROSITE" id="PS51161">
    <property type="entry name" value="ATP_CONE"/>
    <property type="match status" value="1"/>
</dbReference>
<dbReference type="GO" id="GO:0031250">
    <property type="term" value="C:anaerobic ribonucleoside-triphosphate reductase complex"/>
    <property type="evidence" value="ECO:0007669"/>
    <property type="project" value="TreeGrafter"/>
</dbReference>
<keyword evidence="2 3" id="KW-0067">ATP-binding</keyword>
<name>A0A2T3FPJ9_9FIRM</name>
<evidence type="ECO:0000259" key="4">
    <source>
        <dbReference type="PROSITE" id="PS51161"/>
    </source>
</evidence>
<dbReference type="PANTHER" id="PTHR21075">
    <property type="entry name" value="ANAEROBIC RIBONUCLEOSIDE-TRIPHOSPHATE REDUCTASE"/>
    <property type="match status" value="1"/>
</dbReference>
<reference evidence="5 6" key="1">
    <citation type="journal article" date="2019" name="Int. J. Syst. Evol. Microbiol.">
        <title>Faecalibacillus intestinalis gen. nov., sp. nov. and Faecalibacillus faecis sp. nov., isolated from human faeces.</title>
        <authorList>
            <person name="Seo B."/>
            <person name="Jeon K."/>
            <person name="Baek I."/>
            <person name="Lee Y.M."/>
            <person name="Baek K."/>
            <person name="Ko G."/>
        </authorList>
    </citation>
    <scope>NUCLEOTIDE SEQUENCE [LARGE SCALE GENOMIC DNA]</scope>
    <source>
        <strain evidence="5 6">SNUG30099</strain>
    </source>
</reference>
<keyword evidence="6" id="KW-1185">Reference proteome</keyword>
<evidence type="ECO:0000256" key="3">
    <source>
        <dbReference type="PROSITE-ProRule" id="PRU00492"/>
    </source>
</evidence>
<comment type="caution">
    <text evidence="5">The sequence shown here is derived from an EMBL/GenBank/DDBJ whole genome shotgun (WGS) entry which is preliminary data.</text>
</comment>
<proteinExistence type="predicted"/>
<sequence>MIKSIRKRDGRLVDFEVDKIAGALYKAFSACFDKVELKKVYAISHDVEKRLEEKESTLPTVELVQDTVEEILIEEGYVRVAKAYILYRDKRSRSRDMKSILLESIENESSDDINLFDVFENLMNDAMDKTRKEDLKKFFKLLKELNIDEEIIYQKVSETFSMTDETLKSVIK</sequence>
<dbReference type="AlphaFoldDB" id="A0A2T3FPJ9"/>
<protein>
    <recommendedName>
        <fullName evidence="4">ATP-cone domain-containing protein</fullName>
    </recommendedName>
</protein>
<dbReference type="GO" id="GO:0005524">
    <property type="term" value="F:ATP binding"/>
    <property type="evidence" value="ECO:0007669"/>
    <property type="project" value="UniProtKB-UniRule"/>
</dbReference>
<evidence type="ECO:0000313" key="5">
    <source>
        <dbReference type="EMBL" id="PST37207.1"/>
    </source>
</evidence>
<dbReference type="RefSeq" id="WP_107030490.1">
    <property type="nucleotide sequence ID" value="NZ_JAQCYX010000426.1"/>
</dbReference>
<dbReference type="InterPro" id="IPR005144">
    <property type="entry name" value="ATP-cone_dom"/>
</dbReference>
<organism evidence="5 6">
    <name type="scientific">Faecalibacillus intestinalis</name>
    <dbReference type="NCBI Taxonomy" id="1982626"/>
    <lineage>
        <taxon>Bacteria</taxon>
        <taxon>Bacillati</taxon>
        <taxon>Bacillota</taxon>
        <taxon>Erysipelotrichia</taxon>
        <taxon>Erysipelotrichales</taxon>
        <taxon>Coprobacillaceae</taxon>
        <taxon>Faecalibacillus</taxon>
    </lineage>
</organism>
<dbReference type="Pfam" id="PF03477">
    <property type="entry name" value="ATP-cone"/>
    <property type="match status" value="1"/>
</dbReference>
<dbReference type="GO" id="GO:0004748">
    <property type="term" value="F:ribonucleoside-diphosphate reductase activity, thioredoxin disulfide as acceptor"/>
    <property type="evidence" value="ECO:0007669"/>
    <property type="project" value="TreeGrafter"/>
</dbReference>
<dbReference type="PANTHER" id="PTHR21075:SF0">
    <property type="entry name" value="ANAEROBIC RIBONUCLEOSIDE-TRIPHOSPHATE REDUCTASE"/>
    <property type="match status" value="1"/>
</dbReference>
<dbReference type="EMBL" id="PYLQ01000023">
    <property type="protein sequence ID" value="PST37207.1"/>
    <property type="molecule type" value="Genomic_DNA"/>
</dbReference>
<dbReference type="GO" id="GO:0008998">
    <property type="term" value="F:ribonucleoside-triphosphate reductase (thioredoxin) activity"/>
    <property type="evidence" value="ECO:0007669"/>
    <property type="project" value="TreeGrafter"/>
</dbReference>
<evidence type="ECO:0000256" key="2">
    <source>
        <dbReference type="ARBA" id="ARBA00022840"/>
    </source>
</evidence>
<gene>
    <name evidence="5" type="ORF">C7U54_12305</name>
</gene>
<dbReference type="Proteomes" id="UP000240974">
    <property type="component" value="Unassembled WGS sequence"/>
</dbReference>
<dbReference type="GO" id="GO:0009265">
    <property type="term" value="P:2'-deoxyribonucleotide biosynthetic process"/>
    <property type="evidence" value="ECO:0007669"/>
    <property type="project" value="TreeGrafter"/>
</dbReference>
<keyword evidence="1 3" id="KW-0547">Nucleotide-binding</keyword>
<accession>A0A2T3FPJ9</accession>
<evidence type="ECO:0000313" key="6">
    <source>
        <dbReference type="Proteomes" id="UP000240974"/>
    </source>
</evidence>
<feature type="domain" description="ATP-cone" evidence="4">
    <location>
        <begin position="3"/>
        <end position="95"/>
    </location>
</feature>